<organism evidence="11">
    <name type="scientific">Anticarsia gemmatalis multiple nucleopolyhedrovirus</name>
    <dbReference type="NCBI Taxonomy" id="268591"/>
    <lineage>
        <taxon>Viruses</taxon>
        <taxon>Viruses incertae sedis</taxon>
        <taxon>Naldaviricetes</taxon>
        <taxon>Lefavirales</taxon>
        <taxon>Baculoviridae</taxon>
        <taxon>Alphabaculovirus</taxon>
        <taxon>Alphabaculovirus angemmatalis</taxon>
    </lineage>
</organism>
<name>A0A0S3J007_9ABAC</name>
<dbReference type="EMBL" id="KR815460">
    <property type="protein sequence ID" value="ALR70725.1"/>
    <property type="molecule type" value="Genomic_DNA"/>
</dbReference>
<dbReference type="EMBL" id="KR815471">
    <property type="protein sequence ID" value="ALR72455.1"/>
    <property type="molecule type" value="Genomic_DNA"/>
</dbReference>
<dbReference type="Proteomes" id="UP000201478">
    <property type="component" value="Segment"/>
</dbReference>
<reference evidence="11 20" key="3">
    <citation type="journal article" date="2015" name="Genome Biol. Evol.">
        <title>The Pangenome of the Anticarsia gemmatalis Multiple Nucleopolyhedrovirus (AgMNPV).</title>
        <authorList>
            <person name="Brito A.F."/>
            <person name="Braconi C.T."/>
            <person name="Weidmann M."/>
            <person name="Dilcher M."/>
            <person name="Alves J.M."/>
            <person name="Gruber A."/>
            <person name="Zanotto P.M."/>
        </authorList>
    </citation>
    <scope>NUCLEOTIDE SEQUENCE</scope>
    <source>
        <strain evidence="2">AgMNPV-26</strain>
        <strain evidence="3">AgMNPV-27</strain>
        <strain evidence="4">AgMNPV-28</strain>
        <strain evidence="5">AgMNPV-29</strain>
        <strain evidence="6">AgMNPV-30</strain>
        <strain evidence="7">AgMNPV-31</strain>
        <strain evidence="8">AgMNPV-32</strain>
        <strain evidence="9">AgMNPV-33</strain>
        <strain evidence="10">AgMNPV-34</strain>
        <strain evidence="11">AgMNPV-35</strain>
        <strain evidence="12">AgMNPV-36</strain>
        <strain evidence="13">AgMNPV-37</strain>
        <strain evidence="14">AgMNPV-38</strain>
        <strain evidence="15">AgMNPV-39</strain>
        <strain evidence="16">AgMNPV-40</strain>
        <strain evidence="17">AgMNPV-42</strain>
        <strain evidence="18">AgMNPV-43</strain>
    </source>
</reference>
<dbReference type="EMBL" id="KR815458">
    <property type="protein sequence ID" value="ALR70412.1"/>
    <property type="molecule type" value="Genomic_DNA"/>
</dbReference>
<evidence type="ECO:0000313" key="10">
    <source>
        <dbReference type="EMBL" id="ALR71197.1"/>
    </source>
</evidence>
<evidence type="ECO:0000313" key="6">
    <source>
        <dbReference type="EMBL" id="ALR70568.1"/>
    </source>
</evidence>
<accession>A0A0G3BS37</accession>
<evidence type="ECO:0000313" key="19">
    <source>
        <dbReference type="Proteomes" id="UP000201348"/>
    </source>
</evidence>
<dbReference type="EMBL" id="KR815456">
    <property type="protein sequence ID" value="ALR70098.1"/>
    <property type="molecule type" value="Genomic_DNA"/>
</dbReference>
<evidence type="ECO:0000313" key="4">
    <source>
        <dbReference type="EMBL" id="ALR70255.1"/>
    </source>
</evidence>
<evidence type="ECO:0000313" key="2">
    <source>
        <dbReference type="EMBL" id="ALR69940.1"/>
    </source>
</evidence>
<dbReference type="EMBL" id="KR815465">
    <property type="protein sequence ID" value="ALR71513.1"/>
    <property type="molecule type" value="Genomic_DNA"/>
</dbReference>
<dbReference type="EMBL" id="KR815455">
    <property type="protein sequence ID" value="ALR69940.1"/>
    <property type="molecule type" value="Genomic_DNA"/>
</dbReference>
<evidence type="ECO:0000313" key="18">
    <source>
        <dbReference type="EMBL" id="ALR72455.1"/>
    </source>
</evidence>
<dbReference type="EMBL" id="KR815468">
    <property type="protein sequence ID" value="ALR71982.1"/>
    <property type="molecule type" value="Genomic_DNA"/>
</dbReference>
<evidence type="ECO:0000313" key="16">
    <source>
        <dbReference type="EMBL" id="ALR72139.1"/>
    </source>
</evidence>
<accession>A0A0S3J007</accession>
<evidence type="ECO:0000313" key="3">
    <source>
        <dbReference type="EMBL" id="ALR70098.1"/>
    </source>
</evidence>
<dbReference type="GeneID" id="30144389"/>
<reference evidence="1" key="4">
    <citation type="submission" date="2015-05" db="EMBL/GenBank/DDBJ databases">
        <title>The genome evolution of wild-type isolates of Anticarsia gemmatalis multiple nucleopolyhedrovirus.</title>
        <authorList>
            <person name="Brito A.F."/>
            <person name="Braconi C.T."/>
            <person name="Weidmann M."/>
            <person name="Dilcher M."/>
            <person name="Alves J.M.P."/>
            <person name="Gruber A."/>
            <person name="Zanotto P.M.A."/>
        </authorList>
    </citation>
    <scope>NUCLEOTIDE SEQUENCE</scope>
    <source>
        <strain evidence="1">AgMNPV-2D</strain>
    </source>
</reference>
<dbReference type="EMBL" id="KR815464">
    <property type="protein sequence ID" value="ALR71355.1"/>
    <property type="molecule type" value="Genomic_DNA"/>
</dbReference>
<sequence length="45" mass="5052">MQEMALRNKIVRRAGCLKRLTRCNTVSKLYGSRVPLTTPSVCTAK</sequence>
<gene>
    <name evidence="11" type="ORF">AGNV_135</name>
</gene>
<dbReference type="EMBL" id="DQ813662">
    <property type="protein sequence ID" value="AKJ32601.1"/>
    <property type="molecule type" value="Genomic_DNA"/>
</dbReference>
<dbReference type="EMBL" id="KR815467">
    <property type="protein sequence ID" value="ALR71825.1"/>
    <property type="molecule type" value="Genomic_DNA"/>
</dbReference>
<evidence type="ECO:0000313" key="17">
    <source>
        <dbReference type="EMBL" id="ALR72298.1"/>
    </source>
</evidence>
<evidence type="ECO:0000313" key="5">
    <source>
        <dbReference type="EMBL" id="ALR70412.1"/>
    </source>
</evidence>
<dbReference type="RefSeq" id="YP_009316150.1">
    <property type="nucleotide sequence ID" value="NC_031761.1"/>
</dbReference>
<evidence type="ECO:0000313" key="15">
    <source>
        <dbReference type="EMBL" id="ALR71982.1"/>
    </source>
</evidence>
<evidence type="ECO:0000313" key="7">
    <source>
        <dbReference type="EMBL" id="ALR70725.1"/>
    </source>
</evidence>
<dbReference type="EMBL" id="KR815459">
    <property type="protein sequence ID" value="ALR70568.1"/>
    <property type="molecule type" value="Genomic_DNA"/>
</dbReference>
<dbReference type="EMBL" id="KR815466">
    <property type="protein sequence ID" value="ALR71669.1"/>
    <property type="molecule type" value="Genomic_DNA"/>
</dbReference>
<dbReference type="EMBL" id="KR815470">
    <property type="protein sequence ID" value="ALR72298.1"/>
    <property type="molecule type" value="Genomic_DNA"/>
</dbReference>
<evidence type="ECO:0000313" key="13">
    <source>
        <dbReference type="EMBL" id="ALR71669.1"/>
    </source>
</evidence>
<evidence type="ECO:0000313" key="20">
    <source>
        <dbReference type="Proteomes" id="UP000201478"/>
    </source>
</evidence>
<dbReference type="Proteomes" id="UP000201348">
    <property type="component" value="Segment"/>
</dbReference>
<evidence type="ECO:0000313" key="11">
    <source>
        <dbReference type="EMBL" id="ALR71355.1"/>
    </source>
</evidence>
<evidence type="ECO:0000313" key="8">
    <source>
        <dbReference type="EMBL" id="ALR70882.1"/>
    </source>
</evidence>
<dbReference type="KEGG" id="vg:30144389"/>
<protein>
    <submittedName>
        <fullName evidence="11">Uncharacterized protein</fullName>
    </submittedName>
</protein>
<dbReference type="EMBL" id="KR815457">
    <property type="protein sequence ID" value="ALR70255.1"/>
    <property type="molecule type" value="Genomic_DNA"/>
</dbReference>
<evidence type="ECO:0000313" key="12">
    <source>
        <dbReference type="EMBL" id="ALR71513.1"/>
    </source>
</evidence>
<keyword evidence="19" id="KW-1185">Reference proteome</keyword>
<dbReference type="EMBL" id="KR815463">
    <property type="protein sequence ID" value="ALR71197.1"/>
    <property type="molecule type" value="Genomic_DNA"/>
</dbReference>
<reference evidence="1 19" key="1">
    <citation type="journal article" date="2006" name="J. Gen. Virol.">
        <title>Genome of the most widely used viral biopesticide: Anticarsia gemmatalis multiple nucleopolyhedrovirus.</title>
        <authorList>
            <person name="Oliveira J.V."/>
            <person name="Wolff J.L."/>
            <person name="Garcia-Maruniak A."/>
            <person name="Ribeiro B.M."/>
            <person name="de Castro M.E."/>
            <person name="de Souza M.L."/>
            <person name="Moscardi F."/>
            <person name="Maruniak J.E."/>
            <person name="Zanotto P.M."/>
        </authorList>
    </citation>
    <scope>NUCLEOTIDE SEQUENCE [LARGE SCALE GENOMIC DNA]</scope>
    <source>
        <strain evidence="1">AgMNPV-2D</strain>
    </source>
</reference>
<dbReference type="EMBL" id="KR815462">
    <property type="protein sequence ID" value="ALR71040.1"/>
    <property type="molecule type" value="Genomic_DNA"/>
</dbReference>
<reference evidence="1" key="2">
    <citation type="submission" date="2006-06" db="EMBL/GenBank/DDBJ databases">
        <authorList>
            <person name="Oliveira J.V.C."/>
            <person name="Wolff J.L.C."/>
            <person name="Garcia-Maruniak A."/>
            <person name="Ribeiro B.M."/>
            <person name="Castro M.E.B."/>
            <person name="Souza M.L."/>
            <person name="Moscardi F."/>
            <person name="Maruniak J.E."/>
            <person name="Zanotto P.M.A."/>
        </authorList>
    </citation>
    <scope>NUCLEOTIDE SEQUENCE</scope>
    <source>
        <strain evidence="1">AgMNPV-2D</strain>
    </source>
</reference>
<proteinExistence type="predicted"/>
<dbReference type="EMBL" id="KR815469">
    <property type="protein sequence ID" value="ALR72139.1"/>
    <property type="molecule type" value="Genomic_DNA"/>
</dbReference>
<dbReference type="EMBL" id="KR815461">
    <property type="protein sequence ID" value="ALR70882.1"/>
    <property type="molecule type" value="Genomic_DNA"/>
</dbReference>
<evidence type="ECO:0000313" key="1">
    <source>
        <dbReference type="EMBL" id="AKJ32601.1"/>
    </source>
</evidence>
<evidence type="ECO:0000313" key="14">
    <source>
        <dbReference type="EMBL" id="ALR71825.1"/>
    </source>
</evidence>
<evidence type="ECO:0000313" key="9">
    <source>
        <dbReference type="EMBL" id="ALR71040.1"/>
    </source>
</evidence>